<name>A0A5J5F3I7_9PEZI</name>
<evidence type="ECO:0000313" key="3">
    <source>
        <dbReference type="Proteomes" id="UP000326924"/>
    </source>
</evidence>
<feature type="compositionally biased region" description="Basic residues" evidence="1">
    <location>
        <begin position="214"/>
        <end position="229"/>
    </location>
</feature>
<dbReference type="EMBL" id="VXIS01000042">
    <property type="protein sequence ID" value="KAA8910751.1"/>
    <property type="molecule type" value="Genomic_DNA"/>
</dbReference>
<protein>
    <submittedName>
        <fullName evidence="2">Uncharacterized protein</fullName>
    </submittedName>
</protein>
<feature type="region of interest" description="Disordered" evidence="1">
    <location>
        <begin position="194"/>
        <end position="229"/>
    </location>
</feature>
<organism evidence="2 3">
    <name type="scientific">Sphaerosporella brunnea</name>
    <dbReference type="NCBI Taxonomy" id="1250544"/>
    <lineage>
        <taxon>Eukaryota</taxon>
        <taxon>Fungi</taxon>
        <taxon>Dikarya</taxon>
        <taxon>Ascomycota</taxon>
        <taxon>Pezizomycotina</taxon>
        <taxon>Pezizomycetes</taxon>
        <taxon>Pezizales</taxon>
        <taxon>Pyronemataceae</taxon>
        <taxon>Sphaerosporella</taxon>
    </lineage>
</organism>
<dbReference type="Proteomes" id="UP000326924">
    <property type="component" value="Unassembled WGS sequence"/>
</dbReference>
<evidence type="ECO:0000313" key="2">
    <source>
        <dbReference type="EMBL" id="KAA8910751.1"/>
    </source>
</evidence>
<keyword evidence="3" id="KW-1185">Reference proteome</keyword>
<reference evidence="2 3" key="1">
    <citation type="submission" date="2019-09" db="EMBL/GenBank/DDBJ databases">
        <title>Draft genome of the ectomycorrhizal ascomycete Sphaerosporella brunnea.</title>
        <authorList>
            <consortium name="DOE Joint Genome Institute"/>
            <person name="Benucci G.M."/>
            <person name="Marozzi G."/>
            <person name="Antonielli L."/>
            <person name="Sanchez S."/>
            <person name="Marco P."/>
            <person name="Wang X."/>
            <person name="Falini L.B."/>
            <person name="Barry K."/>
            <person name="Haridas S."/>
            <person name="Lipzen A."/>
            <person name="Labutti K."/>
            <person name="Grigoriev I.V."/>
            <person name="Murat C."/>
            <person name="Martin F."/>
            <person name="Albertini E."/>
            <person name="Donnini D."/>
            <person name="Bonito G."/>
        </authorList>
    </citation>
    <scope>NUCLEOTIDE SEQUENCE [LARGE SCALE GENOMIC DNA]</scope>
    <source>
        <strain evidence="2 3">Sb_GMNB300</strain>
    </source>
</reference>
<comment type="caution">
    <text evidence="2">The sequence shown here is derived from an EMBL/GenBank/DDBJ whole genome shotgun (WGS) entry which is preliminary data.</text>
</comment>
<accession>A0A5J5F3I7</accession>
<dbReference type="AlphaFoldDB" id="A0A5J5F3I7"/>
<gene>
    <name evidence="2" type="ORF">FN846DRAFT_505766</name>
</gene>
<dbReference type="InParanoid" id="A0A5J5F3I7"/>
<evidence type="ECO:0000256" key="1">
    <source>
        <dbReference type="SAM" id="MobiDB-lite"/>
    </source>
</evidence>
<sequence>MESTWLAVCMPAWPELPNLHRQSADVLSGRSSGHLDGWSADRWRNGEPVCKGGGPNAVTTVEYCALKRHTESSTLAGRSAWVVMVAILRAISNCLTHLLTGRNKEFSFLHRYILAPHGQQTFYHTMTCRGHTYTITYLDKGVNLPDNTATRQQYKKERQNKLKDGEKVIPINAVYRADNTTNFTVFFTTKNKKPIHGRAQMPQSSKKFTENSKKIRQHQKKKKKDSHYF</sequence>
<proteinExistence type="predicted"/>